<gene>
    <name evidence="1" type="ORF">PPEP_a0903</name>
</gene>
<protein>
    <submittedName>
        <fullName evidence="1">Uncharacterized protein</fullName>
    </submittedName>
</protein>
<reference evidence="1 2" key="1">
    <citation type="submission" date="2015-06" db="EMBL/GenBank/DDBJ databases">
        <title>Genome sequence of Pseudoalteromonas peptidolytica.</title>
        <authorList>
            <person name="Xie B.-B."/>
            <person name="Rong J.-C."/>
            <person name="Qin Q.-L."/>
            <person name="Zhang Y.-Z."/>
        </authorList>
    </citation>
    <scope>NUCLEOTIDE SEQUENCE [LARGE SCALE GENOMIC DNA]</scope>
    <source>
        <strain evidence="1 2">F12-50-A1</strain>
    </source>
</reference>
<proteinExistence type="predicted"/>
<dbReference type="Proteomes" id="UP000660708">
    <property type="component" value="Unassembled WGS sequence"/>
</dbReference>
<comment type="caution">
    <text evidence="1">The sequence shown here is derived from an EMBL/GenBank/DDBJ whole genome shotgun (WGS) entry which is preliminary data.</text>
</comment>
<dbReference type="EMBL" id="AQHF01000020">
    <property type="protein sequence ID" value="MBE0345922.1"/>
    <property type="molecule type" value="Genomic_DNA"/>
</dbReference>
<sequence>MRSIITHQFDCQRITEKLEVIKKINDESGKALIIQFKR</sequence>
<accession>A0A8I0MU41</accession>
<name>A0A8I0MU41_9GAMM</name>
<dbReference type="AlphaFoldDB" id="A0A8I0MU41"/>
<keyword evidence="2" id="KW-1185">Reference proteome</keyword>
<evidence type="ECO:0000313" key="1">
    <source>
        <dbReference type="EMBL" id="MBE0345922.1"/>
    </source>
</evidence>
<evidence type="ECO:0000313" key="2">
    <source>
        <dbReference type="Proteomes" id="UP000660708"/>
    </source>
</evidence>
<organism evidence="1 2">
    <name type="scientific">Pseudoalteromonas peptidolytica F12-50-A1</name>
    <dbReference type="NCBI Taxonomy" id="1315280"/>
    <lineage>
        <taxon>Bacteria</taxon>
        <taxon>Pseudomonadati</taxon>
        <taxon>Pseudomonadota</taxon>
        <taxon>Gammaproteobacteria</taxon>
        <taxon>Alteromonadales</taxon>
        <taxon>Pseudoalteromonadaceae</taxon>
        <taxon>Pseudoalteromonas</taxon>
    </lineage>
</organism>